<sequence length="313" mass="35159">MKLFFVLSIILAGLKHANAQIYKNVDNLYQYGVSSSITIGLKFGKDVKITNSFYSYGSVNFAGSINPDYAGIVGQIGVSATYNFLSSKIGSFSSQIHSNIQPVLSPNKANKREDFAAYNQPFYGLANLSYPAVKNVYPTSVSLGTGFICLLSEPMTIKRKTQQVGSIYLKFGHVHVFYQNDGVLFKFMIDGKDRWYTSSVLIAWHSNKENVEVNNAIFAYNRFTGYSPSSYEIAGALNNNLVVYDDPEQTAFNLDYTRFGIGLKSNQQINFNLLNFKYKGFQGQKLVHHLRNFPYHPDNSRSHVSIETGIRTK</sequence>
<dbReference type="RefSeq" id="WP_196937073.1">
    <property type="nucleotide sequence ID" value="NZ_MU158698.1"/>
</dbReference>
<protein>
    <recommendedName>
        <fullName evidence="1">Bacterial toxin 23 domain-containing protein</fullName>
    </recommendedName>
</protein>
<organism evidence="2 3">
    <name type="scientific">Sphingobacterium hungaricum</name>
    <dbReference type="NCBI Taxonomy" id="2082723"/>
    <lineage>
        <taxon>Bacteria</taxon>
        <taxon>Pseudomonadati</taxon>
        <taxon>Bacteroidota</taxon>
        <taxon>Sphingobacteriia</taxon>
        <taxon>Sphingobacteriales</taxon>
        <taxon>Sphingobacteriaceae</taxon>
        <taxon>Sphingobacterium</taxon>
    </lineage>
</organism>
<dbReference type="InterPro" id="IPR029115">
    <property type="entry name" value="Ntox23"/>
</dbReference>
<dbReference type="Pfam" id="PF15528">
    <property type="entry name" value="Ntox23"/>
    <property type="match status" value="1"/>
</dbReference>
<dbReference type="Proteomes" id="UP000616201">
    <property type="component" value="Unassembled WGS sequence"/>
</dbReference>
<gene>
    <name evidence="2" type="ORF">C4F49_16205</name>
</gene>
<name>A0A928YS07_9SPHI</name>
<accession>A0A928YS07</accession>
<comment type="caution">
    <text evidence="2">The sequence shown here is derived from an EMBL/GenBank/DDBJ whole genome shotgun (WGS) entry which is preliminary data.</text>
</comment>
<dbReference type="AlphaFoldDB" id="A0A928YS07"/>
<evidence type="ECO:0000313" key="3">
    <source>
        <dbReference type="Proteomes" id="UP000616201"/>
    </source>
</evidence>
<keyword evidence="3" id="KW-1185">Reference proteome</keyword>
<proteinExistence type="predicted"/>
<feature type="domain" description="Bacterial toxin 23" evidence="1">
    <location>
        <begin position="155"/>
        <end position="223"/>
    </location>
</feature>
<evidence type="ECO:0000313" key="2">
    <source>
        <dbReference type="EMBL" id="MBE8715227.1"/>
    </source>
</evidence>
<dbReference type="EMBL" id="PRDK01000009">
    <property type="protein sequence ID" value="MBE8715227.1"/>
    <property type="molecule type" value="Genomic_DNA"/>
</dbReference>
<evidence type="ECO:0000259" key="1">
    <source>
        <dbReference type="Pfam" id="PF15528"/>
    </source>
</evidence>
<reference evidence="2" key="1">
    <citation type="submission" date="2018-02" db="EMBL/GenBank/DDBJ databases">
        <authorList>
            <person name="Vasarhelyi B.M."/>
            <person name="Deshmukh S."/>
            <person name="Balint B."/>
            <person name="Kukolya J."/>
        </authorList>
    </citation>
    <scope>NUCLEOTIDE SEQUENCE</scope>
    <source>
        <strain evidence="2">KB22</strain>
    </source>
</reference>